<proteinExistence type="predicted"/>
<protein>
    <submittedName>
        <fullName evidence="1">Uncharacterized protein</fullName>
    </submittedName>
</protein>
<dbReference type="EMBL" id="LUCM01008306">
    <property type="protein sequence ID" value="KAA0188634.1"/>
    <property type="molecule type" value="Genomic_DNA"/>
</dbReference>
<accession>A0A8E0VGS2</accession>
<evidence type="ECO:0000313" key="1">
    <source>
        <dbReference type="EMBL" id="KAA0188634.1"/>
    </source>
</evidence>
<reference evidence="1" key="1">
    <citation type="submission" date="2019-05" db="EMBL/GenBank/DDBJ databases">
        <title>Annotation for the trematode Fasciolopsis buski.</title>
        <authorList>
            <person name="Choi Y.-J."/>
        </authorList>
    </citation>
    <scope>NUCLEOTIDE SEQUENCE</scope>
    <source>
        <strain evidence="1">HT</strain>
        <tissue evidence="1">Whole worm</tissue>
    </source>
</reference>
<comment type="caution">
    <text evidence="1">The sequence shown here is derived from an EMBL/GenBank/DDBJ whole genome shotgun (WGS) entry which is preliminary data.</text>
</comment>
<organism evidence="1 2">
    <name type="scientific">Fasciolopsis buskii</name>
    <dbReference type="NCBI Taxonomy" id="27845"/>
    <lineage>
        <taxon>Eukaryota</taxon>
        <taxon>Metazoa</taxon>
        <taxon>Spiralia</taxon>
        <taxon>Lophotrochozoa</taxon>
        <taxon>Platyhelminthes</taxon>
        <taxon>Trematoda</taxon>
        <taxon>Digenea</taxon>
        <taxon>Plagiorchiida</taxon>
        <taxon>Echinostomata</taxon>
        <taxon>Echinostomatoidea</taxon>
        <taxon>Fasciolidae</taxon>
        <taxon>Fasciolopsis</taxon>
    </lineage>
</organism>
<sequence length="1131" mass="126790">MNMCYVLSGSHHDDVHLFLSRICFFLFQTKLHALIQRVKDCPISTPLLRLLDTILRTLHHSLLIRINFLRHFSTADVNVNTESSLSDTDERIGCYFAQLIQLLDSIGLRAVSSPILKAVSRLNTPLSKVIYLLSSEPVHSDPSKTGLIADCALRHLGYNLTKLDYSSSSDQWTLCPGSRVFCLLGNRVISRIHGAQNADTIERLIKSIWSWFLHNFQANVYNLSDNPLALADVNPNLIQLVCLLAGQIPGLTAKKSLLYQLMSCFDRFSNLLGSNDVGLSTNRYYHLCTRLMILIRYLLHHFYLPPAHLADQLKPSLTLQGSGDCPVDQAVRIWTYDVIQSRLAKMEHHLRPFVIGSSGVPLFYDLLTPSSLHHTDSKENGTRASWNLPSPDGLIEMYRAICAKYGINEKSAEKVDSLELPPEMLSSPFAHIKEIRDFLLTLRHPTVSMAMFCTLAMGHIHEIRLKFVRENSFRSSSRLLFDCVHLLTALVRSLRYELGLPCYSLLDQNESLSAAGDLAELTLLCPERLAGTVETAGFPSRWISTVPARRRLASTLRLAMTPFQKAFTLLSKLSTDRTTSTRDEQQRSSQFVLLGRSLFFRLSVQYRMALDHLRADSENCSTATTPTESRLDESVRLASSLRIRQLCFLGKRLDALANQIARHLFNCMLSNQAMFVDFESELRVALQLISWLALDPISGAIGLNPVASTLSEPSMATCLASMLTIVDEKDNSSPDAPTNRSDMYDRAVEIVQRYLEDHVLKSVLLLTKRTTHSAVNAPDKRRSIFGEFCKRALDRCMSGGNRSLMSCWLSSTAGFNIPSNLFDCSDRPWVVDFIDMLPVEQLNELDLIESEEWCVSEAVVDSLRSGSGSPDQFTSHSLSQWNASRRHFRLALHFERFTRLIASPWFEDYAVVRQFCADILTEAITHWRNPVLELIQSASAESSDGGASFFNGSARLHVALPLMISALRCLSIGCPNGTAHVKLIGLFSTWSDVISPLTRQLSISETQRNTDLSSDRKDRGNFLASLCASLRGIYEYVALVIYALNPGFQLDEGNNVATSTRLSDLSHPRLGCDQSILRGRSNSTLFRGSDPSVLALGRNFSHFCSAMLAGCPNDRGRVRRKVCFRFFFCLP</sequence>
<dbReference type="AlphaFoldDB" id="A0A8E0VGS2"/>
<dbReference type="OrthoDB" id="6288923at2759"/>
<evidence type="ECO:0000313" key="2">
    <source>
        <dbReference type="Proteomes" id="UP000728185"/>
    </source>
</evidence>
<name>A0A8E0VGS2_9TREM</name>
<gene>
    <name evidence="1" type="ORF">FBUS_08200</name>
</gene>
<keyword evidence="2" id="KW-1185">Reference proteome</keyword>
<dbReference type="Proteomes" id="UP000728185">
    <property type="component" value="Unassembled WGS sequence"/>
</dbReference>